<proteinExistence type="predicted"/>
<organism evidence="2 3">
    <name type="scientific">Iphiclides podalirius</name>
    <name type="common">scarce swallowtail</name>
    <dbReference type="NCBI Taxonomy" id="110791"/>
    <lineage>
        <taxon>Eukaryota</taxon>
        <taxon>Metazoa</taxon>
        <taxon>Ecdysozoa</taxon>
        <taxon>Arthropoda</taxon>
        <taxon>Hexapoda</taxon>
        <taxon>Insecta</taxon>
        <taxon>Pterygota</taxon>
        <taxon>Neoptera</taxon>
        <taxon>Endopterygota</taxon>
        <taxon>Lepidoptera</taxon>
        <taxon>Glossata</taxon>
        <taxon>Ditrysia</taxon>
        <taxon>Papilionoidea</taxon>
        <taxon>Papilionidae</taxon>
        <taxon>Papilioninae</taxon>
        <taxon>Iphiclides</taxon>
    </lineage>
</organism>
<feature type="compositionally biased region" description="Gly residues" evidence="1">
    <location>
        <begin position="47"/>
        <end position="58"/>
    </location>
</feature>
<evidence type="ECO:0000313" key="3">
    <source>
        <dbReference type="Proteomes" id="UP000837857"/>
    </source>
</evidence>
<protein>
    <submittedName>
        <fullName evidence="2">Uncharacterized protein</fullName>
    </submittedName>
</protein>
<feature type="compositionally biased region" description="Gly residues" evidence="1">
    <location>
        <begin position="68"/>
        <end position="77"/>
    </location>
</feature>
<feature type="compositionally biased region" description="Basic residues" evidence="1">
    <location>
        <begin position="106"/>
        <end position="119"/>
    </location>
</feature>
<accession>A0ABN8I4T4</accession>
<feature type="region of interest" description="Disordered" evidence="1">
    <location>
        <begin position="97"/>
        <end position="129"/>
    </location>
</feature>
<evidence type="ECO:0000313" key="2">
    <source>
        <dbReference type="EMBL" id="CAH2047253.1"/>
    </source>
</evidence>
<gene>
    <name evidence="2" type="ORF">IPOD504_LOCUS5688</name>
</gene>
<feature type="non-terminal residue" evidence="2">
    <location>
        <position position="129"/>
    </location>
</feature>
<dbReference type="EMBL" id="OW152829">
    <property type="protein sequence ID" value="CAH2047253.1"/>
    <property type="molecule type" value="Genomic_DNA"/>
</dbReference>
<evidence type="ECO:0000256" key="1">
    <source>
        <dbReference type="SAM" id="MobiDB-lite"/>
    </source>
</evidence>
<sequence length="129" mass="14416">MCHTKLYIFHDTEIDKKYSSSKDKYQIVQKQQCSRVRYPVEWREASLGGGGGGGVRGGKPGDRRAAGAVGGTGGDVTAGGRAARDWPPCARRYRIWDRGPIDKSASRHARRQSPPHRPRERPSPRWRCS</sequence>
<keyword evidence="3" id="KW-1185">Reference proteome</keyword>
<dbReference type="Proteomes" id="UP000837857">
    <property type="component" value="Chromosome 17"/>
</dbReference>
<reference evidence="2" key="1">
    <citation type="submission" date="2022-03" db="EMBL/GenBank/DDBJ databases">
        <authorList>
            <person name="Martin H S."/>
        </authorList>
    </citation>
    <scope>NUCLEOTIDE SEQUENCE</scope>
</reference>
<name>A0ABN8I4T4_9NEOP</name>
<feature type="region of interest" description="Disordered" evidence="1">
    <location>
        <begin position="44"/>
        <end position="84"/>
    </location>
</feature>